<protein>
    <submittedName>
        <fullName evidence="2">Uncharacterized protein</fullName>
    </submittedName>
</protein>
<dbReference type="EMBL" id="JBHSOD010000024">
    <property type="protein sequence ID" value="MFC5887276.1"/>
    <property type="molecule type" value="Genomic_DNA"/>
</dbReference>
<feature type="region of interest" description="Disordered" evidence="1">
    <location>
        <begin position="1"/>
        <end position="64"/>
    </location>
</feature>
<evidence type="ECO:0000313" key="2">
    <source>
        <dbReference type="EMBL" id="MFC5887276.1"/>
    </source>
</evidence>
<gene>
    <name evidence="2" type="ORF">ACFP0N_20110</name>
</gene>
<reference evidence="3" key="1">
    <citation type="journal article" date="2019" name="Int. J. Syst. Evol. Microbiol.">
        <title>The Global Catalogue of Microorganisms (GCM) 10K type strain sequencing project: providing services to taxonomists for standard genome sequencing and annotation.</title>
        <authorList>
            <consortium name="The Broad Institute Genomics Platform"/>
            <consortium name="The Broad Institute Genome Sequencing Center for Infectious Disease"/>
            <person name="Wu L."/>
            <person name="Ma J."/>
        </authorList>
    </citation>
    <scope>NUCLEOTIDE SEQUENCE [LARGE SCALE GENOMIC DNA]</scope>
    <source>
        <strain evidence="3">CGMCC 4.1469</strain>
    </source>
</reference>
<proteinExistence type="predicted"/>
<dbReference type="RefSeq" id="WP_313761594.1">
    <property type="nucleotide sequence ID" value="NZ_BAAAVH010000077.1"/>
</dbReference>
<feature type="compositionally biased region" description="Basic and acidic residues" evidence="1">
    <location>
        <begin position="46"/>
        <end position="55"/>
    </location>
</feature>
<accession>A0ABW1EZL3</accession>
<comment type="caution">
    <text evidence="2">The sequence shown here is derived from an EMBL/GenBank/DDBJ whole genome shotgun (WGS) entry which is preliminary data.</text>
</comment>
<keyword evidence="3" id="KW-1185">Reference proteome</keyword>
<sequence>MDDTPQGGAGGVPHRPDDEPEHHGEHETRPGGTVKTVRAGTPVAEQRAEPAHDEPADREEPDGD</sequence>
<dbReference type="Proteomes" id="UP001596067">
    <property type="component" value="Unassembled WGS sequence"/>
</dbReference>
<organism evidence="2 3">
    <name type="scientific">Kitasatospora aburaviensis</name>
    <dbReference type="NCBI Taxonomy" id="67265"/>
    <lineage>
        <taxon>Bacteria</taxon>
        <taxon>Bacillati</taxon>
        <taxon>Actinomycetota</taxon>
        <taxon>Actinomycetes</taxon>
        <taxon>Kitasatosporales</taxon>
        <taxon>Streptomycetaceae</taxon>
        <taxon>Kitasatospora</taxon>
    </lineage>
</organism>
<evidence type="ECO:0000313" key="3">
    <source>
        <dbReference type="Proteomes" id="UP001596067"/>
    </source>
</evidence>
<feature type="compositionally biased region" description="Basic and acidic residues" evidence="1">
    <location>
        <begin position="14"/>
        <end position="29"/>
    </location>
</feature>
<name>A0ABW1EZL3_9ACTN</name>
<evidence type="ECO:0000256" key="1">
    <source>
        <dbReference type="SAM" id="MobiDB-lite"/>
    </source>
</evidence>